<dbReference type="InterPro" id="IPR043721">
    <property type="entry name" value="DUF5662"/>
</dbReference>
<name>A0A8J4PNN7_9MYCE</name>
<proteinExistence type="predicted"/>
<dbReference type="EMBL" id="AJWJ01000595">
    <property type="protein sequence ID" value="KAF2069786.1"/>
    <property type="molecule type" value="Genomic_DNA"/>
</dbReference>
<reference evidence="1" key="1">
    <citation type="submission" date="2020-01" db="EMBL/GenBank/DDBJ databases">
        <title>Development of genomics and gene disruption for Polysphondylium violaceum indicates a role for the polyketide synthase stlB in stalk morphogenesis.</title>
        <authorList>
            <person name="Narita B."/>
            <person name="Kawabe Y."/>
            <person name="Kin K."/>
            <person name="Saito T."/>
            <person name="Gibbs R."/>
            <person name="Kuspa A."/>
            <person name="Muzny D."/>
            <person name="Queller D."/>
            <person name="Richards S."/>
            <person name="Strassman J."/>
            <person name="Sucgang R."/>
            <person name="Worley K."/>
            <person name="Schaap P."/>
        </authorList>
    </citation>
    <scope>NUCLEOTIDE SEQUENCE</scope>
    <source>
        <strain evidence="1">QSvi11</strain>
    </source>
</reference>
<dbReference type="OrthoDB" id="16024at2759"/>
<evidence type="ECO:0000313" key="1">
    <source>
        <dbReference type="EMBL" id="KAF2069786.1"/>
    </source>
</evidence>
<dbReference type="Proteomes" id="UP000695562">
    <property type="component" value="Unassembled WGS sequence"/>
</dbReference>
<comment type="caution">
    <text evidence="1">The sequence shown here is derived from an EMBL/GenBank/DDBJ whole genome shotgun (WGS) entry which is preliminary data.</text>
</comment>
<keyword evidence="2" id="KW-1185">Reference proteome</keyword>
<organism evidence="1 2">
    <name type="scientific">Polysphondylium violaceum</name>
    <dbReference type="NCBI Taxonomy" id="133409"/>
    <lineage>
        <taxon>Eukaryota</taxon>
        <taxon>Amoebozoa</taxon>
        <taxon>Evosea</taxon>
        <taxon>Eumycetozoa</taxon>
        <taxon>Dictyostelia</taxon>
        <taxon>Dictyosteliales</taxon>
        <taxon>Dictyosteliaceae</taxon>
        <taxon>Polysphondylium</taxon>
    </lineage>
</organism>
<sequence length="145" mass="17164">MKTTNNTDITNEMREYFYKRTEKHINRVRELMMLMEGYETLKRSDLLERGIAHDQSKYLEPEVTGYIWLSWFHYCKNSNIKFAYPSDTIIEMVNNAVDHHLKSNLHHPESHSNINNMSTLDIVEMVCDWSAISQELNQGSCLNYI</sequence>
<gene>
    <name evidence="1" type="ORF">CYY_008893</name>
</gene>
<dbReference type="Pfam" id="PF18907">
    <property type="entry name" value="DUF5662"/>
    <property type="match status" value="1"/>
</dbReference>
<dbReference type="AlphaFoldDB" id="A0A8J4PNN7"/>
<accession>A0A8J4PNN7</accession>
<protein>
    <submittedName>
        <fullName evidence="1">Uncharacterized protein</fullName>
    </submittedName>
</protein>
<evidence type="ECO:0000313" key="2">
    <source>
        <dbReference type="Proteomes" id="UP000695562"/>
    </source>
</evidence>